<dbReference type="AlphaFoldDB" id="A0A119QNW2"/>
<dbReference type="Gene3D" id="3.40.50.11090">
    <property type="match status" value="1"/>
</dbReference>
<dbReference type="GO" id="GO:0030247">
    <property type="term" value="F:polysaccharide binding"/>
    <property type="evidence" value="ECO:0007669"/>
    <property type="project" value="InterPro"/>
</dbReference>
<organism evidence="3 4">
    <name type="scientific">Burkholderia territorii</name>
    <dbReference type="NCBI Taxonomy" id="1503055"/>
    <lineage>
        <taxon>Bacteria</taxon>
        <taxon>Pseudomonadati</taxon>
        <taxon>Pseudomonadota</taxon>
        <taxon>Betaproteobacteria</taxon>
        <taxon>Burkholderiales</taxon>
        <taxon>Burkholderiaceae</taxon>
        <taxon>Burkholderia</taxon>
        <taxon>Burkholderia cepacia complex</taxon>
    </lineage>
</organism>
<evidence type="ECO:0000313" key="4">
    <source>
        <dbReference type="Proteomes" id="UP000068016"/>
    </source>
</evidence>
<dbReference type="EMBL" id="LPLZ01000042">
    <property type="protein sequence ID" value="KWN15976.1"/>
    <property type="molecule type" value="Genomic_DNA"/>
</dbReference>
<feature type="domain" description="WsaF C-terminal" evidence="2">
    <location>
        <begin position="448"/>
        <end position="582"/>
    </location>
</feature>
<dbReference type="Pfam" id="PF21374">
    <property type="entry name" value="WsaF_N"/>
    <property type="match status" value="1"/>
</dbReference>
<feature type="domain" description="WsaF N-terminal" evidence="1">
    <location>
        <begin position="256"/>
        <end position="393"/>
    </location>
</feature>
<dbReference type="Proteomes" id="UP000068016">
    <property type="component" value="Unassembled WGS sequence"/>
</dbReference>
<reference evidence="3 4" key="1">
    <citation type="submission" date="2015-11" db="EMBL/GenBank/DDBJ databases">
        <title>Expanding the genomic diversity of Burkholderia species for the development of highly accurate diagnostics.</title>
        <authorList>
            <person name="Sahl J."/>
            <person name="Keim P."/>
            <person name="Wagner D."/>
        </authorList>
    </citation>
    <scope>NUCLEOTIDE SEQUENCE [LARGE SCALE GENOMIC DNA]</scope>
    <source>
        <strain evidence="3 4">MSMB793WGS</strain>
    </source>
</reference>
<evidence type="ECO:0000313" key="3">
    <source>
        <dbReference type="EMBL" id="KWN15976.1"/>
    </source>
</evidence>
<dbReference type="InterPro" id="IPR048510">
    <property type="entry name" value="WsaF_N"/>
</dbReference>
<dbReference type="Pfam" id="PF22772">
    <property type="entry name" value="WsaF_C"/>
    <property type="match status" value="1"/>
</dbReference>
<protein>
    <recommendedName>
        <fullName evidence="5">Glycosyltransferase family 1 protein</fullName>
    </recommendedName>
</protein>
<evidence type="ECO:0000259" key="2">
    <source>
        <dbReference type="Pfam" id="PF22772"/>
    </source>
</evidence>
<dbReference type="Gene3D" id="3.40.50.2000">
    <property type="entry name" value="Glycogen Phosphorylase B"/>
    <property type="match status" value="1"/>
</dbReference>
<accession>A0A119QNW2</accession>
<evidence type="ECO:0008006" key="5">
    <source>
        <dbReference type="Google" id="ProtNLM"/>
    </source>
</evidence>
<dbReference type="InterPro" id="IPR055050">
    <property type="entry name" value="WsaF_C"/>
</dbReference>
<evidence type="ECO:0000259" key="1">
    <source>
        <dbReference type="Pfam" id="PF21374"/>
    </source>
</evidence>
<comment type="caution">
    <text evidence="3">The sequence shown here is derived from an EMBL/GenBank/DDBJ whole genome shotgun (WGS) entry which is preliminary data.</text>
</comment>
<sequence length="629" mass="73118">MHRVGTIAKQANFQREQMEQSNRSDDVDIEFYRLYYGDLNGMSDDDIRQHFVDHGRREGRHPSLQSYLATGPAPGQIDIDFYRQFYPDLRDLSYLDVLKHYREHGHREGRFGSRRELEERGPNRSDFDPKFYREHYAHFEFASDDAAWDEYLTNGYREGRHPNAHALIEAIGREENPLPDDFDPAEYLALNGDLRRHLKYDWEPAFHFMRYGRWEGRPYRRWKDATVYDLDLLTRKTLCIYDMPDVVVDSSRKPTVNVLVPAFDFGSMSAGFFGVFQVALFIKRSGFNVRLVMYDEFHFDEFETRSKLKNYPGLESLLDDLEFVYIGDRKEPLRISPHDNCVATVWYSAYMARKVMEVRGGGKFLYLIQDYESPFHPSGSLFALAEATYSFDYCALFSSQALQDFFLKKQVGIFGREGTNYTYFNNACSSVLKPKDEFISARESGRKKRLAFYSRPPVDRNMFELGALALCTAYRSGVFPADEWEFIGIGLGEAVIKLDDEMEMKQMPRMNLREYQEVISTFDIGFCLMASPHPSLLPFDLSGSGSVVVTNSFSVKDQTYFDILTQGVIVRAPDVPDLVEGLRQAVAETENLERRYENALAMKFPRTWEDTFNEQHTLFMQTVFKDVAH</sequence>
<proteinExistence type="predicted"/>
<name>A0A119QNW2_9BURK</name>
<gene>
    <name evidence="3" type="ORF">WT83_14825</name>
</gene>